<dbReference type="InterPro" id="IPR019207">
    <property type="entry name" value="DUF2092"/>
</dbReference>
<dbReference type="RefSeq" id="WP_173083064.1">
    <property type="nucleotide sequence ID" value="NZ_BLTE01000006.1"/>
</dbReference>
<dbReference type="Pfam" id="PF09865">
    <property type="entry name" value="DUF2092"/>
    <property type="match status" value="1"/>
</dbReference>
<feature type="chain" id="PRO_5028900279" description="Periplasmic protein" evidence="2">
    <location>
        <begin position="31"/>
        <end position="257"/>
    </location>
</feature>
<comment type="caution">
    <text evidence="3">The sequence shown here is derived from an EMBL/GenBank/DDBJ whole genome shotgun (WGS) entry which is preliminary data.</text>
</comment>
<sequence length="257" mass="27613">MPSRIRQAARALLALTLALAAALAPPSAEAQPAPDGRAEAVLRASCAALSGLSAYGFTAQVDRALAWPSGDSARASQVVKALVVRPDRFRVEVAGDDRDQTVVCDGKTLTVLDVDANVYGTVEAQASIDDTVRDVLARYGLHSPLANLLYNDPCRGVAEWGPKARYLGLHMAAGRSCHHLLVLGEDMNWELWIDQEDALTRKLVVTDKTLPGWPQYEAVITSWNTSAKIPAKAFAFVPPKDARKVPVLPVSEPQPAN</sequence>
<reference evidence="3 4" key="2">
    <citation type="submission" date="2020-05" db="EMBL/GenBank/DDBJ databases">
        <title>Draft genome sequence of Desulfovibrio sp. strainFSS-1.</title>
        <authorList>
            <person name="Shimoshige H."/>
            <person name="Kobayashi H."/>
            <person name="Maekawa T."/>
        </authorList>
    </citation>
    <scope>NUCLEOTIDE SEQUENCE [LARGE SCALE GENOMIC DNA]</scope>
    <source>
        <strain evidence="3 4">SIID29052-01</strain>
    </source>
</reference>
<reference evidence="3 4" key="1">
    <citation type="submission" date="2020-04" db="EMBL/GenBank/DDBJ databases">
        <authorList>
            <consortium name="Desulfovibrio sp. FSS-1 genome sequencing consortium"/>
            <person name="Shimoshige H."/>
            <person name="Kobayashi H."/>
            <person name="Maekawa T."/>
        </authorList>
    </citation>
    <scope>NUCLEOTIDE SEQUENCE [LARGE SCALE GENOMIC DNA]</scope>
    <source>
        <strain evidence="3 4">SIID29052-01</strain>
    </source>
</reference>
<dbReference type="Proteomes" id="UP000494245">
    <property type="component" value="Unassembled WGS sequence"/>
</dbReference>
<dbReference type="EMBL" id="BLTE01000006">
    <property type="protein sequence ID" value="GFK93730.1"/>
    <property type="molecule type" value="Genomic_DNA"/>
</dbReference>
<protein>
    <recommendedName>
        <fullName evidence="5">Periplasmic protein</fullName>
    </recommendedName>
</protein>
<dbReference type="SUPFAM" id="SSF89392">
    <property type="entry name" value="Prokaryotic lipoproteins and lipoprotein localization factors"/>
    <property type="match status" value="1"/>
</dbReference>
<keyword evidence="1 2" id="KW-0732">Signal</keyword>
<dbReference type="InterPro" id="IPR029046">
    <property type="entry name" value="LolA/LolB/LppX"/>
</dbReference>
<keyword evidence="4" id="KW-1185">Reference proteome</keyword>
<evidence type="ECO:0000256" key="1">
    <source>
        <dbReference type="ARBA" id="ARBA00022729"/>
    </source>
</evidence>
<dbReference type="AlphaFoldDB" id="A0A6V8LRX5"/>
<evidence type="ECO:0000256" key="2">
    <source>
        <dbReference type="SAM" id="SignalP"/>
    </source>
</evidence>
<name>A0A6V8LRX5_9BACT</name>
<gene>
    <name evidence="3" type="ORF">NNJEOMEG_01564</name>
</gene>
<organism evidence="3 4">
    <name type="scientific">Fundidesulfovibrio magnetotacticus</name>
    <dbReference type="NCBI Taxonomy" id="2730080"/>
    <lineage>
        <taxon>Bacteria</taxon>
        <taxon>Pseudomonadati</taxon>
        <taxon>Thermodesulfobacteriota</taxon>
        <taxon>Desulfovibrionia</taxon>
        <taxon>Desulfovibrionales</taxon>
        <taxon>Desulfovibrionaceae</taxon>
        <taxon>Fundidesulfovibrio</taxon>
    </lineage>
</organism>
<feature type="signal peptide" evidence="2">
    <location>
        <begin position="1"/>
        <end position="30"/>
    </location>
</feature>
<evidence type="ECO:0000313" key="3">
    <source>
        <dbReference type="EMBL" id="GFK93730.1"/>
    </source>
</evidence>
<evidence type="ECO:0000313" key="4">
    <source>
        <dbReference type="Proteomes" id="UP000494245"/>
    </source>
</evidence>
<evidence type="ECO:0008006" key="5">
    <source>
        <dbReference type="Google" id="ProtNLM"/>
    </source>
</evidence>
<accession>A0A6V8LRX5</accession>
<dbReference type="Gene3D" id="2.50.20.10">
    <property type="entry name" value="Lipoprotein localisation LolA/LolB/LppX"/>
    <property type="match status" value="1"/>
</dbReference>
<proteinExistence type="predicted"/>